<name>L5LH08_MYODS</name>
<dbReference type="AlphaFoldDB" id="L5LH08"/>
<keyword evidence="11" id="KW-1185">Reference proteome</keyword>
<dbReference type="GO" id="GO:0005886">
    <property type="term" value="C:plasma membrane"/>
    <property type="evidence" value="ECO:0007669"/>
    <property type="project" value="TreeGrafter"/>
</dbReference>
<evidence type="ECO:0000256" key="5">
    <source>
        <dbReference type="ARBA" id="ARBA00022989"/>
    </source>
</evidence>
<gene>
    <name evidence="10" type="ORF">MDA_GLEAN10006476</name>
</gene>
<evidence type="ECO:0000256" key="4">
    <source>
        <dbReference type="ARBA" id="ARBA00022737"/>
    </source>
</evidence>
<evidence type="ECO:0000256" key="3">
    <source>
        <dbReference type="ARBA" id="ARBA00022692"/>
    </source>
</evidence>
<feature type="compositionally biased region" description="Pro residues" evidence="7">
    <location>
        <begin position="493"/>
        <end position="502"/>
    </location>
</feature>
<evidence type="ECO:0000259" key="9">
    <source>
        <dbReference type="Pfam" id="PF20519"/>
    </source>
</evidence>
<feature type="region of interest" description="Disordered" evidence="7">
    <location>
        <begin position="493"/>
        <end position="528"/>
    </location>
</feature>
<feature type="transmembrane region" description="Helical" evidence="8">
    <location>
        <begin position="130"/>
        <end position="150"/>
    </location>
</feature>
<comment type="subcellular location">
    <subcellularLocation>
        <location evidence="1">Membrane</location>
        <topology evidence="1">Multi-pass membrane protein</topology>
    </subcellularLocation>
</comment>
<keyword evidence="6 8" id="KW-0472">Membrane</keyword>
<dbReference type="Pfam" id="PF20519">
    <property type="entry name" value="Polycystin_dom"/>
    <property type="match status" value="1"/>
</dbReference>
<feature type="domain" description="Polycystin" evidence="9">
    <location>
        <begin position="224"/>
        <end position="285"/>
    </location>
</feature>
<sequence>MSPGRFSPTQCGQWLCLLTISVTCCVFVTQPFMVGLVALGFAWKRRDDESFFTESLQEATEGLGTGLAGLSCTHASHTPCCSRPRGPGVVERVLAERHRARRLRRARPPCTAWLRATRERMRRQTRTRAVLRDTCMSVLMLLLHLLITHVTSPRDEHSLSHAIRNTFTRGARSSSGSLSSVDAWWDWSLTTLLDGVYPVSVPSAQVGFPLLHHCSGRGCGNHASTAHAVLTGLRAHRWVDHRTRAMSVHFVLYNAPTRLFSRVSLHATLLPAGGLALSPLVESVTVFHSDPAPRYHLLLPQLAFLALTLTHLCLQLFHLAEKGVRGYWQKRGAWLELPLAGAGLAWYAASGHLLSLAGEVTNQLHMGLLQGFVDLSPMASWNQKVNVAAFPLQLAGVLVLAAHAHLRGIPLLTMAPSSGTFADASHRFPGSSQRDMFPGLSKAEGQATARHCTALLAAVTTLWIGMNPSLDEFADLLDELLLKIDSLSARLPVPLPAQPPQDAPQAEAGAEGSPSLGASDDQAAGVST</sequence>
<protein>
    <submittedName>
        <fullName evidence="10">Polycystic kidney disease protein 1-like 1</fullName>
    </submittedName>
</protein>
<keyword evidence="3 8" id="KW-0812">Transmembrane</keyword>
<reference evidence="11" key="1">
    <citation type="journal article" date="2013" name="Science">
        <title>Comparative analysis of bat genomes provides insight into the evolution of flight and immunity.</title>
        <authorList>
            <person name="Zhang G."/>
            <person name="Cowled C."/>
            <person name="Shi Z."/>
            <person name="Huang Z."/>
            <person name="Bishop-Lilly K.A."/>
            <person name="Fang X."/>
            <person name="Wynne J.W."/>
            <person name="Xiong Z."/>
            <person name="Baker M.L."/>
            <person name="Zhao W."/>
            <person name="Tachedjian M."/>
            <person name="Zhu Y."/>
            <person name="Zhou P."/>
            <person name="Jiang X."/>
            <person name="Ng J."/>
            <person name="Yang L."/>
            <person name="Wu L."/>
            <person name="Xiao J."/>
            <person name="Feng Y."/>
            <person name="Chen Y."/>
            <person name="Sun X."/>
            <person name="Zhang Y."/>
            <person name="Marsh G.A."/>
            <person name="Crameri G."/>
            <person name="Broder C.C."/>
            <person name="Frey K.G."/>
            <person name="Wang L.F."/>
            <person name="Wang J."/>
        </authorList>
    </citation>
    <scope>NUCLEOTIDE SEQUENCE [LARGE SCALE GENOMIC DNA]</scope>
</reference>
<proteinExistence type="inferred from homology"/>
<dbReference type="PANTHER" id="PTHR46730:SF4">
    <property type="entry name" value="POLYCYSTIC KIDNEY DISEASE PROTEIN 1-LIKE 1"/>
    <property type="match status" value="1"/>
</dbReference>
<organism evidence="10 11">
    <name type="scientific">Myotis davidii</name>
    <name type="common">David's myotis</name>
    <dbReference type="NCBI Taxonomy" id="225400"/>
    <lineage>
        <taxon>Eukaryota</taxon>
        <taxon>Metazoa</taxon>
        <taxon>Chordata</taxon>
        <taxon>Craniata</taxon>
        <taxon>Vertebrata</taxon>
        <taxon>Euteleostomi</taxon>
        <taxon>Mammalia</taxon>
        <taxon>Eutheria</taxon>
        <taxon>Laurasiatheria</taxon>
        <taxon>Chiroptera</taxon>
        <taxon>Yangochiroptera</taxon>
        <taxon>Vespertilionidae</taxon>
        <taxon>Myotis</taxon>
    </lineage>
</organism>
<dbReference type="PANTHER" id="PTHR46730">
    <property type="entry name" value="POLYCYSTIN-1"/>
    <property type="match status" value="1"/>
</dbReference>
<keyword evidence="4" id="KW-0677">Repeat</keyword>
<evidence type="ECO:0000256" key="7">
    <source>
        <dbReference type="SAM" id="MobiDB-lite"/>
    </source>
</evidence>
<evidence type="ECO:0000256" key="1">
    <source>
        <dbReference type="ARBA" id="ARBA00004141"/>
    </source>
</evidence>
<comment type="similarity">
    <text evidence="2">Belongs to the polycystin family.</text>
</comment>
<evidence type="ECO:0000313" key="10">
    <source>
        <dbReference type="EMBL" id="ELK25181.1"/>
    </source>
</evidence>
<evidence type="ECO:0000256" key="8">
    <source>
        <dbReference type="SAM" id="Phobius"/>
    </source>
</evidence>
<keyword evidence="5 8" id="KW-1133">Transmembrane helix</keyword>
<dbReference type="GO" id="GO:0006816">
    <property type="term" value="P:calcium ion transport"/>
    <property type="evidence" value="ECO:0007669"/>
    <property type="project" value="TreeGrafter"/>
</dbReference>
<accession>L5LH08</accession>
<dbReference type="Proteomes" id="UP000010556">
    <property type="component" value="Unassembled WGS sequence"/>
</dbReference>
<evidence type="ECO:0000313" key="11">
    <source>
        <dbReference type="Proteomes" id="UP000010556"/>
    </source>
</evidence>
<dbReference type="GO" id="GO:0005261">
    <property type="term" value="F:monoatomic cation channel activity"/>
    <property type="evidence" value="ECO:0007669"/>
    <property type="project" value="TreeGrafter"/>
</dbReference>
<dbReference type="EMBL" id="KB112287">
    <property type="protein sequence ID" value="ELK25181.1"/>
    <property type="molecule type" value="Genomic_DNA"/>
</dbReference>
<feature type="transmembrane region" description="Helical" evidence="8">
    <location>
        <begin position="12"/>
        <end position="43"/>
    </location>
</feature>
<dbReference type="InterPro" id="IPR046791">
    <property type="entry name" value="Polycystin_dom"/>
</dbReference>
<evidence type="ECO:0000256" key="2">
    <source>
        <dbReference type="ARBA" id="ARBA00007200"/>
    </source>
</evidence>
<evidence type="ECO:0000256" key="6">
    <source>
        <dbReference type="ARBA" id="ARBA00023136"/>
    </source>
</evidence>